<feature type="compositionally biased region" description="Basic and acidic residues" evidence="1">
    <location>
        <begin position="97"/>
        <end position="118"/>
    </location>
</feature>
<evidence type="ECO:0000313" key="2">
    <source>
        <dbReference type="EMBL" id="TRY70186.1"/>
    </source>
</evidence>
<organism evidence="2 3">
    <name type="scientific">Tigriopus californicus</name>
    <name type="common">Marine copepod</name>
    <dbReference type="NCBI Taxonomy" id="6832"/>
    <lineage>
        <taxon>Eukaryota</taxon>
        <taxon>Metazoa</taxon>
        <taxon>Ecdysozoa</taxon>
        <taxon>Arthropoda</taxon>
        <taxon>Crustacea</taxon>
        <taxon>Multicrustacea</taxon>
        <taxon>Hexanauplia</taxon>
        <taxon>Copepoda</taxon>
        <taxon>Harpacticoida</taxon>
        <taxon>Harpacticidae</taxon>
        <taxon>Tigriopus</taxon>
    </lineage>
</organism>
<protein>
    <submittedName>
        <fullName evidence="2">Uncharacterized protein</fullName>
    </submittedName>
</protein>
<reference evidence="2 3" key="1">
    <citation type="journal article" date="2018" name="Nat. Ecol. Evol.">
        <title>Genomic signatures of mitonuclear coevolution across populations of Tigriopus californicus.</title>
        <authorList>
            <person name="Barreto F.S."/>
            <person name="Watson E.T."/>
            <person name="Lima T.G."/>
            <person name="Willett C.S."/>
            <person name="Edmands S."/>
            <person name="Li W."/>
            <person name="Burton R.S."/>
        </authorList>
    </citation>
    <scope>NUCLEOTIDE SEQUENCE [LARGE SCALE GENOMIC DNA]</scope>
    <source>
        <strain evidence="2 3">San Diego</strain>
    </source>
</reference>
<evidence type="ECO:0000256" key="1">
    <source>
        <dbReference type="SAM" id="MobiDB-lite"/>
    </source>
</evidence>
<feature type="compositionally biased region" description="Basic and acidic residues" evidence="1">
    <location>
        <begin position="211"/>
        <end position="220"/>
    </location>
</feature>
<accession>A0A553NXN2</accession>
<comment type="caution">
    <text evidence="2">The sequence shown here is derived from an EMBL/GenBank/DDBJ whole genome shotgun (WGS) entry which is preliminary data.</text>
</comment>
<evidence type="ECO:0000313" key="3">
    <source>
        <dbReference type="Proteomes" id="UP000318571"/>
    </source>
</evidence>
<gene>
    <name evidence="2" type="ORF">TCAL_17271</name>
</gene>
<dbReference type="AlphaFoldDB" id="A0A553NXN2"/>
<feature type="compositionally biased region" description="Low complexity" evidence="1">
    <location>
        <begin position="49"/>
        <end position="68"/>
    </location>
</feature>
<dbReference type="Proteomes" id="UP000318571">
    <property type="component" value="Chromosome 9"/>
</dbReference>
<proteinExistence type="predicted"/>
<feature type="region of interest" description="Disordered" evidence="1">
    <location>
        <begin position="93"/>
        <end position="118"/>
    </location>
</feature>
<feature type="compositionally biased region" description="Basic and acidic residues" evidence="1">
    <location>
        <begin position="155"/>
        <end position="164"/>
    </location>
</feature>
<dbReference type="EMBL" id="VCGU01000009">
    <property type="protein sequence ID" value="TRY70186.1"/>
    <property type="molecule type" value="Genomic_DNA"/>
</dbReference>
<feature type="region of interest" description="Disordered" evidence="1">
    <location>
        <begin position="20"/>
        <end position="75"/>
    </location>
</feature>
<feature type="region of interest" description="Disordered" evidence="1">
    <location>
        <begin position="145"/>
        <end position="251"/>
    </location>
</feature>
<name>A0A553NXN2_TIGCA</name>
<feature type="compositionally biased region" description="Basic and acidic residues" evidence="1">
    <location>
        <begin position="229"/>
        <end position="251"/>
    </location>
</feature>
<feature type="compositionally biased region" description="Basic and acidic residues" evidence="1">
    <location>
        <begin position="26"/>
        <end position="40"/>
    </location>
</feature>
<keyword evidence="3" id="KW-1185">Reference proteome</keyword>
<sequence>MVFHGEFWVALRGIEVRTSSLAEVSRASEKKAKEAPDHPKGWQRQRSATNTTITTSSSNTTTTTTTNTPDEPGEAEWYNAVYERPGVHARRLNPKGVRIESEPKAEEQQYQRGRGLEESVECRIGERGGAAGGGGPRAAVLLEEETSNHVWVTSEGEKRCRSESVEDSGDDTLGPPSEAPLASTPQNNRAPSSILPPSRRAQKTDNWIEGTRTKPEKEAEGGGGGEGGGRGEKNEKNENVEEKEKEDTLKC</sequence>